<dbReference type="SUPFAM" id="SSF52172">
    <property type="entry name" value="CheY-like"/>
    <property type="match status" value="1"/>
</dbReference>
<dbReference type="Proteomes" id="UP000468901">
    <property type="component" value="Unassembled WGS sequence"/>
</dbReference>
<dbReference type="CDD" id="cd06170">
    <property type="entry name" value="LuxR_C_like"/>
    <property type="match status" value="1"/>
</dbReference>
<gene>
    <name evidence="5" type="ORF">F2P47_15845</name>
</gene>
<dbReference type="SUPFAM" id="SSF46894">
    <property type="entry name" value="C-terminal effector domain of the bipartite response regulators"/>
    <property type="match status" value="1"/>
</dbReference>
<dbReference type="GO" id="GO:0003677">
    <property type="term" value="F:DNA binding"/>
    <property type="evidence" value="ECO:0007669"/>
    <property type="project" value="UniProtKB-KW"/>
</dbReference>
<keyword evidence="1" id="KW-0238">DNA-binding</keyword>
<dbReference type="SMART" id="SM00421">
    <property type="entry name" value="HTH_LUXR"/>
    <property type="match status" value="1"/>
</dbReference>
<evidence type="ECO:0000313" key="6">
    <source>
        <dbReference type="Proteomes" id="UP000468901"/>
    </source>
</evidence>
<dbReference type="AlphaFoldDB" id="A0A6N6VJQ9"/>
<feature type="domain" description="Response regulatory" evidence="4">
    <location>
        <begin position="2"/>
        <end position="118"/>
    </location>
</feature>
<dbReference type="GO" id="GO:0000160">
    <property type="term" value="P:phosphorelay signal transduction system"/>
    <property type="evidence" value="ECO:0007669"/>
    <property type="project" value="InterPro"/>
</dbReference>
<sequence>MKVLILGTQPVYCEGLGAIAGRLEAQPDVTVSTGSQALAEADASGYDLVLVELNAGSASAEAMATLEKFARLPLARLVVFSDRDTPNFVREVMEFGVKGFIPKSLPTNLVLSALRLIEMGGRYVPDSVLSSRPEGFAEAPEAFHGGNFDKLTPRQREVLDEMAKGRSNQEIAQVLGISVATVKLHVNAVLQTLGVRNRTEAALIAQRVKAPVPGE</sequence>
<protein>
    <submittedName>
        <fullName evidence="5">Response regulator</fullName>
    </submittedName>
</protein>
<dbReference type="GO" id="GO:0006355">
    <property type="term" value="P:regulation of DNA-templated transcription"/>
    <property type="evidence" value="ECO:0007669"/>
    <property type="project" value="InterPro"/>
</dbReference>
<dbReference type="PROSITE" id="PS50110">
    <property type="entry name" value="RESPONSE_REGULATORY"/>
    <property type="match status" value="1"/>
</dbReference>
<dbReference type="PRINTS" id="PR00038">
    <property type="entry name" value="HTHLUXR"/>
</dbReference>
<dbReference type="InterPro" id="IPR016032">
    <property type="entry name" value="Sig_transdc_resp-reg_C-effctor"/>
</dbReference>
<dbReference type="RefSeq" id="WP_152217358.1">
    <property type="nucleotide sequence ID" value="NZ_WESC01000017.1"/>
</dbReference>
<feature type="domain" description="HTH luxR-type" evidence="3">
    <location>
        <begin position="144"/>
        <end position="209"/>
    </location>
</feature>
<comment type="caution">
    <text evidence="5">The sequence shown here is derived from an EMBL/GenBank/DDBJ whole genome shotgun (WGS) entry which is preliminary data.</text>
</comment>
<evidence type="ECO:0000256" key="2">
    <source>
        <dbReference type="PROSITE-ProRule" id="PRU00169"/>
    </source>
</evidence>
<evidence type="ECO:0000259" key="4">
    <source>
        <dbReference type="PROSITE" id="PS50110"/>
    </source>
</evidence>
<comment type="caution">
    <text evidence="2">Lacks conserved residue(s) required for the propagation of feature annotation.</text>
</comment>
<dbReference type="InterPro" id="IPR001789">
    <property type="entry name" value="Sig_transdc_resp-reg_receiver"/>
</dbReference>
<dbReference type="PROSITE" id="PS50043">
    <property type="entry name" value="HTH_LUXR_2"/>
    <property type="match status" value="1"/>
</dbReference>
<dbReference type="InterPro" id="IPR011006">
    <property type="entry name" value="CheY-like_superfamily"/>
</dbReference>
<dbReference type="EMBL" id="WESC01000017">
    <property type="protein sequence ID" value="KAB7738733.1"/>
    <property type="molecule type" value="Genomic_DNA"/>
</dbReference>
<dbReference type="PANTHER" id="PTHR43214:SF42">
    <property type="entry name" value="TRANSCRIPTIONAL REGULATORY PROTEIN DESR"/>
    <property type="match status" value="1"/>
</dbReference>
<dbReference type="Pfam" id="PF00196">
    <property type="entry name" value="GerE"/>
    <property type="match status" value="1"/>
</dbReference>
<dbReference type="InterPro" id="IPR039420">
    <property type="entry name" value="WalR-like"/>
</dbReference>
<name>A0A6N6VJQ9_9HYPH</name>
<evidence type="ECO:0000313" key="5">
    <source>
        <dbReference type="EMBL" id="KAB7738733.1"/>
    </source>
</evidence>
<evidence type="ECO:0000259" key="3">
    <source>
        <dbReference type="PROSITE" id="PS50043"/>
    </source>
</evidence>
<evidence type="ECO:0000256" key="1">
    <source>
        <dbReference type="ARBA" id="ARBA00023125"/>
    </source>
</evidence>
<accession>A0A6N6VJQ9</accession>
<reference evidence="5 6" key="1">
    <citation type="submission" date="2019-09" db="EMBL/GenBank/DDBJ databases">
        <title>Parvibaculum sedimenti sp. nov., isolated from sediment.</title>
        <authorList>
            <person name="Wang Y."/>
        </authorList>
    </citation>
    <scope>NUCLEOTIDE SEQUENCE [LARGE SCALE GENOMIC DNA]</scope>
    <source>
        <strain evidence="5 6">HXT-9</strain>
    </source>
</reference>
<dbReference type="Gene3D" id="3.40.50.2300">
    <property type="match status" value="1"/>
</dbReference>
<keyword evidence="6" id="KW-1185">Reference proteome</keyword>
<proteinExistence type="predicted"/>
<dbReference type="InterPro" id="IPR000792">
    <property type="entry name" value="Tscrpt_reg_LuxR_C"/>
</dbReference>
<dbReference type="PANTHER" id="PTHR43214">
    <property type="entry name" value="TWO-COMPONENT RESPONSE REGULATOR"/>
    <property type="match status" value="1"/>
</dbReference>
<organism evidence="5 6">
    <name type="scientific">Parvibaculum sedimenti</name>
    <dbReference type="NCBI Taxonomy" id="2608632"/>
    <lineage>
        <taxon>Bacteria</taxon>
        <taxon>Pseudomonadati</taxon>
        <taxon>Pseudomonadota</taxon>
        <taxon>Alphaproteobacteria</taxon>
        <taxon>Hyphomicrobiales</taxon>
        <taxon>Parvibaculaceae</taxon>
        <taxon>Parvibaculum</taxon>
    </lineage>
</organism>